<dbReference type="GO" id="GO:0019432">
    <property type="term" value="P:triglyceride biosynthetic process"/>
    <property type="evidence" value="ECO:0007669"/>
    <property type="project" value="TreeGrafter"/>
</dbReference>
<feature type="domain" description="Phospholipid/glycerol acyltransferase" evidence="15">
    <location>
        <begin position="11"/>
        <end position="47"/>
    </location>
</feature>
<dbReference type="InterPro" id="IPR002123">
    <property type="entry name" value="Plipid/glycerol_acylTrfase"/>
</dbReference>
<name>A0AAV2S6E8_MEGNR</name>
<evidence type="ECO:0000256" key="9">
    <source>
        <dbReference type="ARBA" id="ARBA00023136"/>
    </source>
</evidence>
<evidence type="ECO:0000256" key="1">
    <source>
        <dbReference type="ARBA" id="ARBA00004370"/>
    </source>
</evidence>
<dbReference type="CDD" id="cd07991">
    <property type="entry name" value="LPLAT_LPCAT1-like"/>
    <property type="match status" value="1"/>
</dbReference>
<dbReference type="EMBL" id="CAXKWB010043807">
    <property type="protein sequence ID" value="CAL4159909.1"/>
    <property type="molecule type" value="Genomic_DNA"/>
</dbReference>
<dbReference type="PANTHER" id="PTHR23063:SF2">
    <property type="entry name" value="GLYCEROL-3-PHOSPHATE ACYLTRANSFERASE 4, ISOFORM D-RELATED"/>
    <property type="match status" value="1"/>
</dbReference>
<evidence type="ECO:0000256" key="5">
    <source>
        <dbReference type="ARBA" id="ARBA00022679"/>
    </source>
</evidence>
<feature type="compositionally biased region" description="Polar residues" evidence="14">
    <location>
        <begin position="162"/>
        <end position="171"/>
    </location>
</feature>
<evidence type="ECO:0000256" key="7">
    <source>
        <dbReference type="ARBA" id="ARBA00022989"/>
    </source>
</evidence>
<evidence type="ECO:0000256" key="13">
    <source>
        <dbReference type="ARBA" id="ARBA00025707"/>
    </source>
</evidence>
<comment type="subcellular location">
    <subcellularLocation>
        <location evidence="1">Membrane</location>
    </subcellularLocation>
</comment>
<evidence type="ECO:0000256" key="12">
    <source>
        <dbReference type="ARBA" id="ARBA00023315"/>
    </source>
</evidence>
<dbReference type="GO" id="GO:0005783">
    <property type="term" value="C:endoplasmic reticulum"/>
    <property type="evidence" value="ECO:0007669"/>
    <property type="project" value="TreeGrafter"/>
</dbReference>
<keyword evidence="4" id="KW-0444">Lipid biosynthesis</keyword>
<evidence type="ECO:0000313" key="16">
    <source>
        <dbReference type="EMBL" id="CAL4159909.1"/>
    </source>
</evidence>
<comment type="pathway">
    <text evidence="13">Phospholipid metabolism.</text>
</comment>
<keyword evidence="17" id="KW-1185">Reference proteome</keyword>
<comment type="similarity">
    <text evidence="3">Belongs to the 1-acyl-sn-glycerol-3-phosphate acyltransferase family.</text>
</comment>
<dbReference type="GO" id="GO:0016020">
    <property type="term" value="C:membrane"/>
    <property type="evidence" value="ECO:0007669"/>
    <property type="project" value="UniProtKB-SubCell"/>
</dbReference>
<proteinExistence type="inferred from homology"/>
<evidence type="ECO:0000256" key="10">
    <source>
        <dbReference type="ARBA" id="ARBA00023209"/>
    </source>
</evidence>
<dbReference type="InterPro" id="IPR045252">
    <property type="entry name" value="LPCAT1-like"/>
</dbReference>
<comment type="pathway">
    <text evidence="2">Lipid metabolism.</text>
</comment>
<accession>A0AAV2S6E8</accession>
<keyword evidence="5" id="KW-0808">Transferase</keyword>
<dbReference type="Proteomes" id="UP001497623">
    <property type="component" value="Unassembled WGS sequence"/>
</dbReference>
<keyword evidence="10" id="KW-0594">Phospholipid biosynthesis</keyword>
<keyword evidence="9" id="KW-0472">Membrane</keyword>
<evidence type="ECO:0000256" key="2">
    <source>
        <dbReference type="ARBA" id="ARBA00005189"/>
    </source>
</evidence>
<keyword evidence="6" id="KW-0812">Transmembrane</keyword>
<keyword evidence="7" id="KW-1133">Transmembrane helix</keyword>
<reference evidence="16 17" key="1">
    <citation type="submission" date="2024-05" db="EMBL/GenBank/DDBJ databases">
        <authorList>
            <person name="Wallberg A."/>
        </authorList>
    </citation>
    <scope>NUCLEOTIDE SEQUENCE [LARGE SCALE GENOMIC DNA]</scope>
</reference>
<evidence type="ECO:0000256" key="4">
    <source>
        <dbReference type="ARBA" id="ARBA00022516"/>
    </source>
</evidence>
<dbReference type="GO" id="GO:0004366">
    <property type="term" value="F:glycerol-3-phosphate O-acyltransferase activity"/>
    <property type="evidence" value="ECO:0007669"/>
    <property type="project" value="TreeGrafter"/>
</dbReference>
<evidence type="ECO:0000256" key="3">
    <source>
        <dbReference type="ARBA" id="ARBA00008655"/>
    </source>
</evidence>
<feature type="region of interest" description="Disordered" evidence="14">
    <location>
        <begin position="129"/>
        <end position="184"/>
    </location>
</feature>
<dbReference type="Pfam" id="PF01553">
    <property type="entry name" value="Acyltransferase"/>
    <property type="match status" value="1"/>
</dbReference>
<evidence type="ECO:0000256" key="6">
    <source>
        <dbReference type="ARBA" id="ARBA00022692"/>
    </source>
</evidence>
<dbReference type="PANTHER" id="PTHR23063">
    <property type="entry name" value="PHOSPHOLIPID ACYLTRANSFERASE"/>
    <property type="match status" value="1"/>
</dbReference>
<evidence type="ECO:0000259" key="15">
    <source>
        <dbReference type="Pfam" id="PF01553"/>
    </source>
</evidence>
<dbReference type="AlphaFoldDB" id="A0AAV2S6E8"/>
<evidence type="ECO:0000313" key="17">
    <source>
        <dbReference type="Proteomes" id="UP001497623"/>
    </source>
</evidence>
<organism evidence="16 17">
    <name type="scientific">Meganyctiphanes norvegica</name>
    <name type="common">Northern krill</name>
    <name type="synonym">Thysanopoda norvegica</name>
    <dbReference type="NCBI Taxonomy" id="48144"/>
    <lineage>
        <taxon>Eukaryota</taxon>
        <taxon>Metazoa</taxon>
        <taxon>Ecdysozoa</taxon>
        <taxon>Arthropoda</taxon>
        <taxon>Crustacea</taxon>
        <taxon>Multicrustacea</taxon>
        <taxon>Malacostraca</taxon>
        <taxon>Eumalacostraca</taxon>
        <taxon>Eucarida</taxon>
        <taxon>Euphausiacea</taxon>
        <taxon>Euphausiidae</taxon>
        <taxon>Meganyctiphanes</taxon>
    </lineage>
</organism>
<feature type="compositionally biased region" description="Basic and acidic residues" evidence="14">
    <location>
        <begin position="173"/>
        <end position="184"/>
    </location>
</feature>
<keyword evidence="12" id="KW-0012">Acyltransferase</keyword>
<protein>
    <recommendedName>
        <fullName evidence="15">Phospholipid/glycerol acyltransferase domain-containing protein</fullName>
    </recommendedName>
</protein>
<gene>
    <name evidence="16" type="ORF">MNOR_LOCUS32354</name>
</gene>
<keyword evidence="8" id="KW-0443">Lipid metabolism</keyword>
<evidence type="ECO:0000256" key="14">
    <source>
        <dbReference type="SAM" id="MobiDB-lite"/>
    </source>
</evidence>
<sequence>MNEHASNPDLPPILIYPEGVCVNNTTVMQFKKGAFEIGSVIYPVAIKFDPRFGDAFWWQDAFSHYLVYMMTSWAIVCDVWYLPPMTRLPDESSIDFSSRVKSAIAHQGGMVDVPWDGFLKAKPVKEEWRKQQQSEFAKHLQEEKSSEGEGSEEEKSEEEKNVNTLNESQAIESSKDDLEDKKDK</sequence>
<comment type="caution">
    <text evidence="16">The sequence shown here is derived from an EMBL/GenBank/DDBJ whole genome shotgun (WGS) entry which is preliminary data.</text>
</comment>
<dbReference type="GO" id="GO:0008654">
    <property type="term" value="P:phospholipid biosynthetic process"/>
    <property type="evidence" value="ECO:0007669"/>
    <property type="project" value="UniProtKB-KW"/>
</dbReference>
<feature type="compositionally biased region" description="Basic and acidic residues" evidence="14">
    <location>
        <begin position="129"/>
        <end position="147"/>
    </location>
</feature>
<evidence type="ECO:0000256" key="8">
    <source>
        <dbReference type="ARBA" id="ARBA00023098"/>
    </source>
</evidence>
<evidence type="ECO:0000256" key="11">
    <source>
        <dbReference type="ARBA" id="ARBA00023264"/>
    </source>
</evidence>
<keyword evidence="11" id="KW-1208">Phospholipid metabolism</keyword>